<dbReference type="EMBL" id="UZAK01034533">
    <property type="protein sequence ID" value="VDP45360.1"/>
    <property type="molecule type" value="Genomic_DNA"/>
</dbReference>
<reference evidence="12" key="1">
    <citation type="submission" date="2016-06" db="UniProtKB">
        <authorList>
            <consortium name="WormBaseParasite"/>
        </authorList>
    </citation>
    <scope>IDENTIFICATION</scope>
</reference>
<dbReference type="PANTHER" id="PTHR12764:SF5">
    <property type="entry name" value="LD29485P"/>
    <property type="match status" value="1"/>
</dbReference>
<dbReference type="Pfam" id="PF23390">
    <property type="entry name" value="Beta-prop_WDR35_2nd"/>
    <property type="match status" value="1"/>
</dbReference>
<keyword evidence="11" id="KW-1185">Reference proteome</keyword>
<reference evidence="10 11" key="2">
    <citation type="submission" date="2018-11" db="EMBL/GenBank/DDBJ databases">
        <authorList>
            <consortium name="Pathogen Informatics"/>
        </authorList>
    </citation>
    <scope>NUCLEOTIDE SEQUENCE [LARGE SCALE GENOMIC DNA]</scope>
    <source>
        <strain evidence="10">Dakar</strain>
        <strain evidence="11">Dakar, Senegal</strain>
    </source>
</reference>
<sequence>MSYTRLRSGPVIQQKTLLQPLYLNFRRLVSSIYLLAHPKLYNTIVESVRIDLGNFLKEYEWCYGSENLIYNVHLLQHLPDDLRAHGPLDSFSAFPFESYMREIKKPVRSGHAVAKQPAQRCVEKMSFRDRLQVSCFTNTTPIAAKKVSTKQVIMFKNSKITSFKPDNVVVVNGHSGLVTDIGEDGLLKFRSFADPRIYFEDAFRFTDMGIFMCSVLHQHMQAVLVSFKNIAVDKPATFAVCILEVTEISNNGVFSMKVKPQTTRDDVTEFCHALTRRRSQTPRRTVNREINCNEFPPTVIAPSSSSDERLLDDNGEFVDPSSSSMNMDISPTRSGLQMLCALFNLFQLERSQLMFSFNPLCHLIHNGFKKIAIPNNAKLKSASWSKEHGYVACGGEDGLLKVLKLEVQNDTKHKGLAAQTNLVMNQNLDGHSGCQCVHIKVTHFTDDVQWDCDGQRICIVYEDGAAIVGSVDGNRIWGKELKHGSLTSVEWSPDGNILLFGLLTGEICVFDSYGNFLNKMPTYCLNNIHGAVRIISLDWYKGGNNYGIRMLPSLAVCYDVGRCQLMTNHEDPDPVLLNTGIQITCSCWNEDGSVLAVAGTQMSTDRNINVVQFYNPFGHHLSTLLLPGKCLTACTWEGNGSLRLALAVDSFLYFANLRPHYKWAYSSTANTIIYNYARPHTFEHLITFWNLKTNKTKIISVHHLIDICASEDYVCLICKPSDAGQGVSFQFKLISTFYFYL</sequence>
<dbReference type="STRING" id="6186.A0A183K9D7"/>
<dbReference type="GO" id="GO:1905515">
    <property type="term" value="P:non-motile cilium assembly"/>
    <property type="evidence" value="ECO:0007669"/>
    <property type="project" value="TreeGrafter"/>
</dbReference>
<dbReference type="InterPro" id="IPR056159">
    <property type="entry name" value="Beta-prop_IFT121_TULP_N"/>
</dbReference>
<gene>
    <name evidence="10" type="ORF">SCUD_LOCUS11620</name>
</gene>
<dbReference type="Gene3D" id="2.130.10.10">
    <property type="entry name" value="YVTN repeat-like/Quinoprotein amine dehydrogenase"/>
    <property type="match status" value="1"/>
</dbReference>
<keyword evidence="3" id="KW-0963">Cytoplasm</keyword>
<keyword evidence="7" id="KW-0966">Cell projection</keyword>
<evidence type="ECO:0000256" key="4">
    <source>
        <dbReference type="ARBA" id="ARBA00022574"/>
    </source>
</evidence>
<accession>A0A183K9D7</accession>
<dbReference type="PANTHER" id="PTHR12764">
    <property type="entry name" value="WD REPEAT DOMAIN-RELATED"/>
    <property type="match status" value="1"/>
</dbReference>
<dbReference type="InterPro" id="IPR056158">
    <property type="entry name" value="Beta-prop_IFT121_2nd"/>
</dbReference>
<dbReference type="GO" id="GO:0061512">
    <property type="term" value="P:protein localization to cilium"/>
    <property type="evidence" value="ECO:0007669"/>
    <property type="project" value="TreeGrafter"/>
</dbReference>
<dbReference type="GO" id="GO:0030991">
    <property type="term" value="C:intraciliary transport particle A"/>
    <property type="evidence" value="ECO:0007669"/>
    <property type="project" value="TreeGrafter"/>
</dbReference>
<evidence type="ECO:0000256" key="3">
    <source>
        <dbReference type="ARBA" id="ARBA00022490"/>
    </source>
</evidence>
<feature type="domain" description="IFT121/TULP4 N-terminal" evidence="9">
    <location>
        <begin position="443"/>
        <end position="658"/>
    </location>
</feature>
<evidence type="ECO:0000256" key="6">
    <source>
        <dbReference type="ARBA" id="ARBA00023069"/>
    </source>
</evidence>
<dbReference type="InterPro" id="IPR015943">
    <property type="entry name" value="WD40/YVTN_repeat-like_dom_sf"/>
</dbReference>
<comment type="subcellular location">
    <subcellularLocation>
        <location evidence="1">Cell projection</location>
        <location evidence="1">Cilium</location>
    </subcellularLocation>
    <subcellularLocation>
        <location evidence="2">Cytoplasm</location>
    </subcellularLocation>
</comment>
<keyword evidence="5" id="KW-0677">Repeat</keyword>
<dbReference type="Pfam" id="PF24797">
    <property type="entry name" value="Beta-prop_WDR35_TULP_N"/>
    <property type="match status" value="2"/>
</dbReference>
<feature type="domain" description="IFT121/TULP4 N-terminal" evidence="9">
    <location>
        <begin position="369"/>
        <end position="433"/>
    </location>
</feature>
<evidence type="ECO:0000313" key="11">
    <source>
        <dbReference type="Proteomes" id="UP000279833"/>
    </source>
</evidence>
<dbReference type="WBParaSite" id="SCUD_0001162001-mRNA-1">
    <property type="protein sequence ID" value="SCUD_0001162001-mRNA-1"/>
    <property type="gene ID" value="SCUD_0001162001"/>
</dbReference>
<keyword evidence="6" id="KW-0969">Cilium</keyword>
<dbReference type="GO" id="GO:0035721">
    <property type="term" value="P:intraciliary retrograde transport"/>
    <property type="evidence" value="ECO:0007669"/>
    <property type="project" value="TreeGrafter"/>
</dbReference>
<evidence type="ECO:0000259" key="9">
    <source>
        <dbReference type="Pfam" id="PF24797"/>
    </source>
</evidence>
<dbReference type="InterPro" id="IPR039857">
    <property type="entry name" value="Ift122/121"/>
</dbReference>
<dbReference type="SMART" id="SM00320">
    <property type="entry name" value="WD40"/>
    <property type="match status" value="3"/>
</dbReference>
<evidence type="ECO:0000256" key="5">
    <source>
        <dbReference type="ARBA" id="ARBA00022737"/>
    </source>
</evidence>
<evidence type="ECO:0000256" key="2">
    <source>
        <dbReference type="ARBA" id="ARBA00004496"/>
    </source>
</evidence>
<organism evidence="12">
    <name type="scientific">Schistosoma curassoni</name>
    <dbReference type="NCBI Taxonomy" id="6186"/>
    <lineage>
        <taxon>Eukaryota</taxon>
        <taxon>Metazoa</taxon>
        <taxon>Spiralia</taxon>
        <taxon>Lophotrochozoa</taxon>
        <taxon>Platyhelminthes</taxon>
        <taxon>Trematoda</taxon>
        <taxon>Digenea</taxon>
        <taxon>Strigeidida</taxon>
        <taxon>Schistosomatoidea</taxon>
        <taxon>Schistosomatidae</taxon>
        <taxon>Schistosoma</taxon>
    </lineage>
</organism>
<evidence type="ECO:0000256" key="1">
    <source>
        <dbReference type="ARBA" id="ARBA00004138"/>
    </source>
</evidence>
<dbReference type="InterPro" id="IPR001680">
    <property type="entry name" value="WD40_rpt"/>
</dbReference>
<evidence type="ECO:0000259" key="8">
    <source>
        <dbReference type="Pfam" id="PF23390"/>
    </source>
</evidence>
<dbReference type="AlphaFoldDB" id="A0A183K9D7"/>
<dbReference type="SUPFAM" id="SSF101898">
    <property type="entry name" value="NHL repeat"/>
    <property type="match status" value="1"/>
</dbReference>
<name>A0A183K9D7_9TREM</name>
<proteinExistence type="predicted"/>
<dbReference type="GO" id="GO:0097730">
    <property type="term" value="C:non-motile cilium"/>
    <property type="evidence" value="ECO:0007669"/>
    <property type="project" value="TreeGrafter"/>
</dbReference>
<evidence type="ECO:0000313" key="10">
    <source>
        <dbReference type="EMBL" id="VDP45360.1"/>
    </source>
</evidence>
<dbReference type="Proteomes" id="UP000279833">
    <property type="component" value="Unassembled WGS sequence"/>
</dbReference>
<protein>
    <submittedName>
        <fullName evidence="12">ANAPC4_WD40 domain-containing protein</fullName>
    </submittedName>
</protein>
<keyword evidence="4" id="KW-0853">WD repeat</keyword>
<dbReference type="GO" id="GO:0005737">
    <property type="term" value="C:cytoplasm"/>
    <property type="evidence" value="ECO:0007669"/>
    <property type="project" value="UniProtKB-SubCell"/>
</dbReference>
<evidence type="ECO:0000313" key="12">
    <source>
        <dbReference type="WBParaSite" id="SCUD_0001162001-mRNA-1"/>
    </source>
</evidence>
<feature type="domain" description="IFT121 second beta-propeller" evidence="8">
    <location>
        <begin position="663"/>
        <end position="733"/>
    </location>
</feature>
<evidence type="ECO:0000256" key="7">
    <source>
        <dbReference type="ARBA" id="ARBA00023273"/>
    </source>
</evidence>